<evidence type="ECO:0008006" key="3">
    <source>
        <dbReference type="Google" id="ProtNLM"/>
    </source>
</evidence>
<dbReference type="Proteomes" id="UP001341840">
    <property type="component" value="Unassembled WGS sequence"/>
</dbReference>
<accession>A0ABU6TQD7</accession>
<sequence>MARRILLTPKGLMGGTDKFIWPMTKNGEYTVKSGNEIARKANQAINNNKASISTPTTNIWADIWSMKPTHQRKNKAIATWILPPRDRIKCNTDGAYCHGAELGAIAAVFRD</sequence>
<gene>
    <name evidence="1" type="ORF">PIB30_071532</name>
</gene>
<name>A0ABU6TQD7_9FABA</name>
<evidence type="ECO:0000313" key="2">
    <source>
        <dbReference type="Proteomes" id="UP001341840"/>
    </source>
</evidence>
<proteinExistence type="predicted"/>
<protein>
    <recommendedName>
        <fullName evidence="3">RNase H type-1 domain-containing protein</fullName>
    </recommendedName>
</protein>
<comment type="caution">
    <text evidence="1">The sequence shown here is derived from an EMBL/GenBank/DDBJ whole genome shotgun (WGS) entry which is preliminary data.</text>
</comment>
<evidence type="ECO:0000313" key="1">
    <source>
        <dbReference type="EMBL" id="MED6150356.1"/>
    </source>
</evidence>
<organism evidence="1 2">
    <name type="scientific">Stylosanthes scabra</name>
    <dbReference type="NCBI Taxonomy" id="79078"/>
    <lineage>
        <taxon>Eukaryota</taxon>
        <taxon>Viridiplantae</taxon>
        <taxon>Streptophyta</taxon>
        <taxon>Embryophyta</taxon>
        <taxon>Tracheophyta</taxon>
        <taxon>Spermatophyta</taxon>
        <taxon>Magnoliopsida</taxon>
        <taxon>eudicotyledons</taxon>
        <taxon>Gunneridae</taxon>
        <taxon>Pentapetalae</taxon>
        <taxon>rosids</taxon>
        <taxon>fabids</taxon>
        <taxon>Fabales</taxon>
        <taxon>Fabaceae</taxon>
        <taxon>Papilionoideae</taxon>
        <taxon>50 kb inversion clade</taxon>
        <taxon>dalbergioids sensu lato</taxon>
        <taxon>Dalbergieae</taxon>
        <taxon>Pterocarpus clade</taxon>
        <taxon>Stylosanthes</taxon>
    </lineage>
</organism>
<keyword evidence="2" id="KW-1185">Reference proteome</keyword>
<reference evidence="1 2" key="1">
    <citation type="journal article" date="2023" name="Plants (Basel)">
        <title>Bridging the Gap: Combining Genomics and Transcriptomics Approaches to Understand Stylosanthes scabra, an Orphan Legume from the Brazilian Caatinga.</title>
        <authorList>
            <person name="Ferreira-Neto J.R.C."/>
            <person name="da Silva M.D."/>
            <person name="Binneck E."/>
            <person name="de Melo N.F."/>
            <person name="da Silva R.H."/>
            <person name="de Melo A.L.T.M."/>
            <person name="Pandolfi V."/>
            <person name="Bustamante F.O."/>
            <person name="Brasileiro-Vidal A.C."/>
            <person name="Benko-Iseppon A.M."/>
        </authorList>
    </citation>
    <scope>NUCLEOTIDE SEQUENCE [LARGE SCALE GENOMIC DNA]</scope>
    <source>
        <tissue evidence="1">Leaves</tissue>
    </source>
</reference>
<dbReference type="EMBL" id="JASCZI010091449">
    <property type="protein sequence ID" value="MED6150356.1"/>
    <property type="molecule type" value="Genomic_DNA"/>
</dbReference>